<keyword evidence="2" id="KW-1185">Reference proteome</keyword>
<protein>
    <submittedName>
        <fullName evidence="1">Uncharacterized protein</fullName>
    </submittedName>
</protein>
<organism evidence="1 2">
    <name type="scientific">Leptospira alexanderi serovar Manhao 3 str. L 60</name>
    <dbReference type="NCBI Taxonomy" id="1049759"/>
    <lineage>
        <taxon>Bacteria</taxon>
        <taxon>Pseudomonadati</taxon>
        <taxon>Spirochaetota</taxon>
        <taxon>Spirochaetia</taxon>
        <taxon>Leptospirales</taxon>
        <taxon>Leptospiraceae</taxon>
        <taxon>Leptospira</taxon>
    </lineage>
</organism>
<sequence length="85" mass="9824">MIEEYTVTHSLSGLDGFYIISDKNDLSKREFLQVRIFRLLKNSDPSVLEIHERAPLEGKIISAHHYDGGQNRSRNSFESIYVVLE</sequence>
<name>V6I8J3_9LEPT</name>
<comment type="caution">
    <text evidence="1">The sequence shown here is derived from an EMBL/GenBank/DDBJ whole genome shotgun (WGS) entry which is preliminary data.</text>
</comment>
<accession>V6I8J3</accession>
<evidence type="ECO:0000313" key="1">
    <source>
        <dbReference type="EMBL" id="EQA63459.1"/>
    </source>
</evidence>
<dbReference type="AlphaFoldDB" id="V6I8J3"/>
<reference evidence="1" key="1">
    <citation type="submission" date="2013-05" db="EMBL/GenBank/DDBJ databases">
        <authorList>
            <person name="Harkins D.M."/>
            <person name="Durkin A.S."/>
            <person name="Brinkac L.M."/>
            <person name="Haft D.H."/>
            <person name="Selengut J.D."/>
            <person name="Sanka R."/>
            <person name="DePew J."/>
            <person name="Purushe J."/>
            <person name="Hartskeerl R.A."/>
            <person name="Ahmed A."/>
            <person name="van der Linden H."/>
            <person name="Goris M.G.A."/>
            <person name="Vinetz J.M."/>
            <person name="Sutton G.G."/>
            <person name="Nierman W.C."/>
            <person name="Fouts D.E."/>
        </authorList>
    </citation>
    <scope>NUCLEOTIDE SEQUENCE [LARGE SCALE GENOMIC DNA]</scope>
    <source>
        <strain evidence="1">L 60</strain>
    </source>
</reference>
<dbReference type="RefSeq" id="WP_010577983.1">
    <property type="nucleotide sequence ID" value="NZ_AHMT02000018.1"/>
</dbReference>
<dbReference type="EMBL" id="AHMT02000018">
    <property type="protein sequence ID" value="EQA63459.1"/>
    <property type="molecule type" value="Genomic_DNA"/>
</dbReference>
<dbReference type="Proteomes" id="UP000018747">
    <property type="component" value="Unassembled WGS sequence"/>
</dbReference>
<gene>
    <name evidence="1" type="ORF">LEP1GSC062_0925</name>
</gene>
<evidence type="ECO:0000313" key="2">
    <source>
        <dbReference type="Proteomes" id="UP000018747"/>
    </source>
</evidence>
<proteinExistence type="predicted"/>